<dbReference type="PIRSF" id="PIRSF000615">
    <property type="entry name" value="TyrPK_CSF1-R"/>
    <property type="match status" value="1"/>
</dbReference>
<dbReference type="eggNOG" id="KOG0196">
    <property type="taxonomic scope" value="Eukaryota"/>
</dbReference>
<comment type="catalytic activity">
    <reaction evidence="2">
        <text>L-tyrosyl-[protein] + ATP = O-phospho-L-tyrosyl-[protein] + ADP + H(+)</text>
        <dbReference type="Rhea" id="RHEA:10596"/>
        <dbReference type="Rhea" id="RHEA-COMP:10136"/>
        <dbReference type="Rhea" id="RHEA-COMP:20101"/>
        <dbReference type="ChEBI" id="CHEBI:15378"/>
        <dbReference type="ChEBI" id="CHEBI:30616"/>
        <dbReference type="ChEBI" id="CHEBI:46858"/>
        <dbReference type="ChEBI" id="CHEBI:61978"/>
        <dbReference type="ChEBI" id="CHEBI:456216"/>
        <dbReference type="EC" id="2.7.10.1"/>
    </reaction>
</comment>
<feature type="binding site" evidence="6">
    <location>
        <position position="55"/>
    </location>
    <ligand>
        <name>ATP</name>
        <dbReference type="ChEBI" id="CHEBI:30616"/>
    </ligand>
</feature>
<feature type="active site" description="Proton acceptor" evidence="3">
    <location>
        <position position="146"/>
    </location>
</feature>
<dbReference type="RefSeq" id="XP_001744734.1">
    <property type="nucleotide sequence ID" value="XM_001744682.1"/>
</dbReference>
<dbReference type="AlphaFoldDB" id="A9UW04"/>
<keyword evidence="5" id="KW-0460">Magnesium</keyword>
<evidence type="ECO:0000256" key="6">
    <source>
        <dbReference type="PROSITE-ProRule" id="PRU10141"/>
    </source>
</evidence>
<proteinExistence type="predicted"/>
<feature type="binding site" evidence="5">
    <location>
        <position position="151"/>
    </location>
    <ligand>
        <name>Mg(2+)</name>
        <dbReference type="ChEBI" id="CHEBI:18420"/>
    </ligand>
</feature>
<dbReference type="PROSITE" id="PS00107">
    <property type="entry name" value="PROTEIN_KINASE_ATP"/>
    <property type="match status" value="1"/>
</dbReference>
<dbReference type="EMBL" id="CH991547">
    <property type="protein sequence ID" value="EDQ90683.1"/>
    <property type="molecule type" value="Genomic_DNA"/>
</dbReference>
<keyword evidence="5" id="KW-0479">Metal-binding</keyword>
<dbReference type="Gene3D" id="1.10.510.10">
    <property type="entry name" value="Transferase(Phosphotransferase) domain 1"/>
    <property type="match status" value="1"/>
</dbReference>
<dbReference type="GO" id="GO:0046872">
    <property type="term" value="F:metal ion binding"/>
    <property type="evidence" value="ECO:0007669"/>
    <property type="project" value="UniProtKB-KW"/>
</dbReference>
<dbReference type="PRINTS" id="PR00109">
    <property type="entry name" value="TYRKINASE"/>
</dbReference>
<dbReference type="STRING" id="81824.A9UW04"/>
<evidence type="ECO:0000256" key="4">
    <source>
        <dbReference type="PIRSR" id="PIRSR000615-2"/>
    </source>
</evidence>
<organism evidence="8 9">
    <name type="scientific">Monosiga brevicollis</name>
    <name type="common">Choanoflagellate</name>
    <dbReference type="NCBI Taxonomy" id="81824"/>
    <lineage>
        <taxon>Eukaryota</taxon>
        <taxon>Choanoflagellata</taxon>
        <taxon>Craspedida</taxon>
        <taxon>Salpingoecidae</taxon>
        <taxon>Monosiga</taxon>
    </lineage>
</organism>
<protein>
    <recommendedName>
        <fullName evidence="7">Protein kinase domain-containing protein</fullName>
    </recommendedName>
</protein>
<dbReference type="GO" id="GO:0005886">
    <property type="term" value="C:plasma membrane"/>
    <property type="evidence" value="ECO:0000318"/>
    <property type="project" value="GO_Central"/>
</dbReference>
<dbReference type="CDD" id="cd00192">
    <property type="entry name" value="PTKc"/>
    <property type="match status" value="1"/>
</dbReference>
<dbReference type="InterPro" id="IPR000719">
    <property type="entry name" value="Prot_kinase_dom"/>
</dbReference>
<evidence type="ECO:0000256" key="1">
    <source>
        <dbReference type="ARBA" id="ARBA00004167"/>
    </source>
</evidence>
<dbReference type="GeneID" id="5889761"/>
<dbReference type="InterPro" id="IPR008266">
    <property type="entry name" value="Tyr_kinase_AS"/>
</dbReference>
<dbReference type="Gene3D" id="3.30.200.20">
    <property type="entry name" value="Phosphorylase Kinase, domain 1"/>
    <property type="match status" value="1"/>
</dbReference>
<dbReference type="SMART" id="SM00219">
    <property type="entry name" value="TyrKc"/>
    <property type="match status" value="1"/>
</dbReference>
<dbReference type="InterPro" id="IPR050122">
    <property type="entry name" value="RTK"/>
</dbReference>
<evidence type="ECO:0000256" key="5">
    <source>
        <dbReference type="PIRSR" id="PIRSR000615-3"/>
    </source>
</evidence>
<dbReference type="InterPro" id="IPR020635">
    <property type="entry name" value="Tyr_kinase_cat_dom"/>
</dbReference>
<keyword evidence="4 6" id="KW-0067">ATP-binding</keyword>
<evidence type="ECO:0000313" key="8">
    <source>
        <dbReference type="EMBL" id="EDQ90683.1"/>
    </source>
</evidence>
<dbReference type="Pfam" id="PF07714">
    <property type="entry name" value="PK_Tyr_Ser-Thr"/>
    <property type="match status" value="1"/>
</dbReference>
<dbReference type="Proteomes" id="UP000001357">
    <property type="component" value="Unassembled WGS sequence"/>
</dbReference>
<evidence type="ECO:0000313" key="9">
    <source>
        <dbReference type="Proteomes" id="UP000001357"/>
    </source>
</evidence>
<feature type="binding site" evidence="5">
    <location>
        <position position="164"/>
    </location>
    <ligand>
        <name>Mg(2+)</name>
        <dbReference type="ChEBI" id="CHEBI:18420"/>
    </ligand>
</feature>
<sequence>MIDQLKNSDGDVKVPRELRRQCLTLLEELGRGAFGLVYKGLLEEPPNPGFLVAVKSLHDAADEKARQELLEEAAVMAQFNHRNVVKLVGVVTVGRPILVVIEFCEKGALKGYLEKHDLTQHQKLRFALDAARGLEHIHAYNFVHRDVAARNVLVSSDLTAKVADFGLAREADGGAEETYYRATSSQIPIRWTAPEAMEERKFSEKSDVWAGGILFYEILTRAALPYDGWSNQRVWVEVCAGYKLQPPTGTPTELCDLLNDMWSMNPKERPDFSGVVERLEELLSMSLDGGAFGSCLWVVYFGGSRARRGRRREARRGEGE</sequence>
<keyword evidence="4 6" id="KW-0547">Nucleotide-binding</keyword>
<feature type="binding site" evidence="4">
    <location>
        <position position="150"/>
    </location>
    <ligand>
        <name>ATP</name>
        <dbReference type="ChEBI" id="CHEBI:30616"/>
    </ligand>
</feature>
<reference evidence="8 9" key="1">
    <citation type="journal article" date="2008" name="Nature">
        <title>The genome of the choanoflagellate Monosiga brevicollis and the origin of metazoans.</title>
        <authorList>
            <consortium name="JGI Sequencing"/>
            <person name="King N."/>
            <person name="Westbrook M.J."/>
            <person name="Young S.L."/>
            <person name="Kuo A."/>
            <person name="Abedin M."/>
            <person name="Chapman J."/>
            <person name="Fairclough S."/>
            <person name="Hellsten U."/>
            <person name="Isogai Y."/>
            <person name="Letunic I."/>
            <person name="Marr M."/>
            <person name="Pincus D."/>
            <person name="Putnam N."/>
            <person name="Rokas A."/>
            <person name="Wright K.J."/>
            <person name="Zuzow R."/>
            <person name="Dirks W."/>
            <person name="Good M."/>
            <person name="Goodstein D."/>
            <person name="Lemons D."/>
            <person name="Li W."/>
            <person name="Lyons J.B."/>
            <person name="Morris A."/>
            <person name="Nichols S."/>
            <person name="Richter D.J."/>
            <person name="Salamov A."/>
            <person name="Bork P."/>
            <person name="Lim W.A."/>
            <person name="Manning G."/>
            <person name="Miller W.T."/>
            <person name="McGinnis W."/>
            <person name="Shapiro H."/>
            <person name="Tjian R."/>
            <person name="Grigoriev I.V."/>
            <person name="Rokhsar D."/>
        </authorList>
    </citation>
    <scope>NUCLEOTIDE SEQUENCE [LARGE SCALE GENOMIC DNA]</scope>
    <source>
        <strain evidence="9">MX1 / ATCC 50154</strain>
    </source>
</reference>
<dbReference type="PROSITE" id="PS00109">
    <property type="entry name" value="PROTEIN_KINASE_TYR"/>
    <property type="match status" value="1"/>
</dbReference>
<keyword evidence="9" id="KW-1185">Reference proteome</keyword>
<comment type="subcellular location">
    <subcellularLocation>
        <location evidence="1">Membrane</location>
        <topology evidence="1">Single-pass membrane protein</topology>
    </subcellularLocation>
</comment>
<dbReference type="FunFam" id="1.10.510.10:FF:002186">
    <property type="entry name" value="Predicted protein"/>
    <property type="match status" value="1"/>
</dbReference>
<dbReference type="InParanoid" id="A9UW04"/>
<dbReference type="GO" id="GO:0007169">
    <property type="term" value="P:cell surface receptor protein tyrosine kinase signaling pathway"/>
    <property type="evidence" value="ECO:0000318"/>
    <property type="project" value="GO_Central"/>
</dbReference>
<dbReference type="PROSITE" id="PS50011">
    <property type="entry name" value="PROTEIN_KINASE_DOM"/>
    <property type="match status" value="1"/>
</dbReference>
<dbReference type="InterPro" id="IPR011009">
    <property type="entry name" value="Kinase-like_dom_sf"/>
</dbReference>
<accession>A9UW04</accession>
<dbReference type="OMA" id="XHEFRTS"/>
<dbReference type="GO" id="GO:0005524">
    <property type="term" value="F:ATP binding"/>
    <property type="evidence" value="ECO:0007669"/>
    <property type="project" value="UniProtKB-UniRule"/>
</dbReference>
<name>A9UW04_MONBE</name>
<dbReference type="PANTHER" id="PTHR24416:SF621">
    <property type="entry name" value="TYROSINE KINASE RECEPTOR CAD96CA"/>
    <property type="match status" value="1"/>
</dbReference>
<evidence type="ECO:0000259" key="7">
    <source>
        <dbReference type="PROSITE" id="PS50011"/>
    </source>
</evidence>
<dbReference type="GO" id="GO:0004714">
    <property type="term" value="F:transmembrane receptor protein tyrosine kinase activity"/>
    <property type="evidence" value="ECO:0000318"/>
    <property type="project" value="GO_Central"/>
</dbReference>
<dbReference type="InterPro" id="IPR001245">
    <property type="entry name" value="Ser-Thr/Tyr_kinase_cat_dom"/>
</dbReference>
<evidence type="ECO:0000256" key="2">
    <source>
        <dbReference type="ARBA" id="ARBA00051243"/>
    </source>
</evidence>
<gene>
    <name evidence="8" type="ORF">MONBRDRAFT_15893</name>
</gene>
<feature type="domain" description="Protein kinase" evidence="7">
    <location>
        <begin position="23"/>
        <end position="283"/>
    </location>
</feature>
<dbReference type="SUPFAM" id="SSF56112">
    <property type="entry name" value="Protein kinase-like (PK-like)"/>
    <property type="match status" value="1"/>
</dbReference>
<evidence type="ECO:0000256" key="3">
    <source>
        <dbReference type="PIRSR" id="PIRSR000615-1"/>
    </source>
</evidence>
<dbReference type="InterPro" id="IPR017441">
    <property type="entry name" value="Protein_kinase_ATP_BS"/>
</dbReference>
<dbReference type="KEGG" id="mbr:MONBRDRAFT_15893"/>
<dbReference type="PANTHER" id="PTHR24416">
    <property type="entry name" value="TYROSINE-PROTEIN KINASE RECEPTOR"/>
    <property type="match status" value="1"/>
</dbReference>
<dbReference type="GO" id="GO:0043235">
    <property type="term" value="C:receptor complex"/>
    <property type="evidence" value="ECO:0000318"/>
    <property type="project" value="GO_Central"/>
</dbReference>